<accession>T0H252</accession>
<proteinExistence type="predicted"/>
<reference evidence="1 2" key="1">
    <citation type="journal article" date="2013" name="Genome Announc.">
        <title>Draft Genome Sequence of a Hexachlorocyclohexane-Degrading Bacterium, Sphingobium baderi Strain LL03T.</title>
        <authorList>
            <person name="Kaur J."/>
            <person name="Verma H."/>
            <person name="Tripathi C."/>
            <person name="Khurana J.P."/>
            <person name="Lal R."/>
        </authorList>
    </citation>
    <scope>NUCLEOTIDE SEQUENCE [LARGE SCALE GENOMIC DNA]</scope>
    <source>
        <strain evidence="1 2">LL03</strain>
    </source>
</reference>
<dbReference type="EMBL" id="ATIB01000017">
    <property type="protein sequence ID" value="EQB06173.1"/>
    <property type="molecule type" value="Genomic_DNA"/>
</dbReference>
<evidence type="ECO:0000313" key="2">
    <source>
        <dbReference type="Proteomes" id="UP000015524"/>
    </source>
</evidence>
<dbReference type="AlphaFoldDB" id="T0H252"/>
<gene>
    <name evidence="1" type="ORF">L485_00655</name>
</gene>
<organism evidence="1 2">
    <name type="scientific">Sphingobium baderi LL03</name>
    <dbReference type="NCBI Taxonomy" id="1114964"/>
    <lineage>
        <taxon>Bacteria</taxon>
        <taxon>Pseudomonadati</taxon>
        <taxon>Pseudomonadota</taxon>
        <taxon>Alphaproteobacteria</taxon>
        <taxon>Sphingomonadales</taxon>
        <taxon>Sphingomonadaceae</taxon>
        <taxon>Sphingobium</taxon>
    </lineage>
</organism>
<evidence type="ECO:0000313" key="1">
    <source>
        <dbReference type="EMBL" id="EQB06173.1"/>
    </source>
</evidence>
<dbReference type="RefSeq" id="WP_021243158.1">
    <property type="nucleotide sequence ID" value="NZ_ATIB01000017.1"/>
</dbReference>
<dbReference type="Proteomes" id="UP000015524">
    <property type="component" value="Unassembled WGS sequence"/>
</dbReference>
<name>T0H252_9SPHN</name>
<protein>
    <submittedName>
        <fullName evidence="1">Uncharacterized protein</fullName>
    </submittedName>
</protein>
<dbReference type="PATRIC" id="fig|1114964.3.peg.112"/>
<sequence length="64" mass="6707">MLGALVIAEAVGRAGLERQAVQHMVMGAAIETGVTIDALIAVLSARPPTRSLFALRPDRTRPLG</sequence>
<keyword evidence="2" id="KW-1185">Reference proteome</keyword>
<comment type="caution">
    <text evidence="1">The sequence shown here is derived from an EMBL/GenBank/DDBJ whole genome shotgun (WGS) entry which is preliminary data.</text>
</comment>